<name>A0ACB9A2D2_9ASTR</name>
<reference evidence="1 2" key="2">
    <citation type="journal article" date="2022" name="Mol. Ecol. Resour.">
        <title>The genomes of chicory, endive, great burdock and yacon provide insights into Asteraceae paleo-polyploidization history and plant inulin production.</title>
        <authorList>
            <person name="Fan W."/>
            <person name="Wang S."/>
            <person name="Wang H."/>
            <person name="Wang A."/>
            <person name="Jiang F."/>
            <person name="Liu H."/>
            <person name="Zhao H."/>
            <person name="Xu D."/>
            <person name="Zhang Y."/>
        </authorList>
    </citation>
    <scope>NUCLEOTIDE SEQUENCE [LARGE SCALE GENOMIC DNA]</scope>
    <source>
        <strain evidence="2">cv. Yunnan</strain>
        <tissue evidence="1">Leaves</tissue>
    </source>
</reference>
<evidence type="ECO:0000313" key="2">
    <source>
        <dbReference type="Proteomes" id="UP001056120"/>
    </source>
</evidence>
<reference evidence="2" key="1">
    <citation type="journal article" date="2022" name="Mol. Ecol. Resour.">
        <title>The genomes of chicory, endive, great burdock and yacon provide insights into Asteraceae palaeo-polyploidization history and plant inulin production.</title>
        <authorList>
            <person name="Fan W."/>
            <person name="Wang S."/>
            <person name="Wang H."/>
            <person name="Wang A."/>
            <person name="Jiang F."/>
            <person name="Liu H."/>
            <person name="Zhao H."/>
            <person name="Xu D."/>
            <person name="Zhang Y."/>
        </authorList>
    </citation>
    <scope>NUCLEOTIDE SEQUENCE [LARGE SCALE GENOMIC DNA]</scope>
    <source>
        <strain evidence="2">cv. Yunnan</strain>
    </source>
</reference>
<protein>
    <submittedName>
        <fullName evidence="1">Uncharacterized protein</fullName>
    </submittedName>
</protein>
<evidence type="ECO:0000313" key="1">
    <source>
        <dbReference type="EMBL" id="KAI3704090.1"/>
    </source>
</evidence>
<sequence>MEAATAQGGGYEGGTRGDSGDPVGVWTAADVTGGGLRRREAGRTWVLGHGDGGSTVIVGVAWPWCGDTMAKDVSGDALQRCSR</sequence>
<comment type="caution">
    <text evidence="1">The sequence shown here is derived from an EMBL/GenBank/DDBJ whole genome shotgun (WGS) entry which is preliminary data.</text>
</comment>
<accession>A0ACB9A2D2</accession>
<dbReference type="EMBL" id="CM042042">
    <property type="protein sequence ID" value="KAI3704090.1"/>
    <property type="molecule type" value="Genomic_DNA"/>
</dbReference>
<dbReference type="Proteomes" id="UP001056120">
    <property type="component" value="Linkage Group LG25"/>
</dbReference>
<keyword evidence="2" id="KW-1185">Reference proteome</keyword>
<gene>
    <name evidence="1" type="ORF">L1987_74303</name>
</gene>
<proteinExistence type="predicted"/>
<organism evidence="1 2">
    <name type="scientific">Smallanthus sonchifolius</name>
    <dbReference type="NCBI Taxonomy" id="185202"/>
    <lineage>
        <taxon>Eukaryota</taxon>
        <taxon>Viridiplantae</taxon>
        <taxon>Streptophyta</taxon>
        <taxon>Embryophyta</taxon>
        <taxon>Tracheophyta</taxon>
        <taxon>Spermatophyta</taxon>
        <taxon>Magnoliopsida</taxon>
        <taxon>eudicotyledons</taxon>
        <taxon>Gunneridae</taxon>
        <taxon>Pentapetalae</taxon>
        <taxon>asterids</taxon>
        <taxon>campanulids</taxon>
        <taxon>Asterales</taxon>
        <taxon>Asteraceae</taxon>
        <taxon>Asteroideae</taxon>
        <taxon>Heliantheae alliance</taxon>
        <taxon>Millerieae</taxon>
        <taxon>Smallanthus</taxon>
    </lineage>
</organism>